<dbReference type="OrthoDB" id="783490at2759"/>
<dbReference type="PANTHER" id="PTHR37265:SF5">
    <property type="entry name" value="OS01G0195300 PROTEIN"/>
    <property type="match status" value="1"/>
</dbReference>
<evidence type="ECO:0000313" key="2">
    <source>
        <dbReference type="EMBL" id="KAB2619709.1"/>
    </source>
</evidence>
<name>A0A5N5GVR6_9ROSA</name>
<feature type="region of interest" description="Disordered" evidence="1">
    <location>
        <begin position="1"/>
        <end position="33"/>
    </location>
</feature>
<accession>A0A5N5GVR6</accession>
<reference evidence="3" key="2">
    <citation type="submission" date="2019-10" db="EMBL/GenBank/DDBJ databases">
        <title>A de novo genome assembly of a pear dwarfing rootstock.</title>
        <authorList>
            <person name="Wang F."/>
            <person name="Wang J."/>
            <person name="Li S."/>
            <person name="Zhang Y."/>
            <person name="Fang M."/>
            <person name="Ma L."/>
            <person name="Zhao Y."/>
            <person name="Jiang S."/>
        </authorList>
    </citation>
    <scope>NUCLEOTIDE SEQUENCE [LARGE SCALE GENOMIC DNA]</scope>
</reference>
<keyword evidence="3" id="KW-1185">Reference proteome</keyword>
<proteinExistence type="predicted"/>
<evidence type="ECO:0000313" key="3">
    <source>
        <dbReference type="Proteomes" id="UP000327157"/>
    </source>
</evidence>
<dbReference type="AlphaFoldDB" id="A0A5N5GVR6"/>
<evidence type="ECO:0000256" key="1">
    <source>
        <dbReference type="SAM" id="MobiDB-lite"/>
    </source>
</evidence>
<sequence>MEDMRKRPGSEPAEEEGSASKKQRHLAAEQVISEDVETVPSKANDWKLEELAKLVNKDWPIVPAAGATAVTFVENPYSQPWVFQALPSSYVTINLNEESCGPSFSDSVSTVMASVDLGGLYGISKEVLGLESEKWLMEEVEEASGLYGLTKEVIGLESLKFVMAEEKEASGFGCASGETKELARGGWAGVEMDWDDAALARFIGEDGDLPEGCVE</sequence>
<dbReference type="Proteomes" id="UP000327157">
    <property type="component" value="Chromosome 15"/>
</dbReference>
<protein>
    <submittedName>
        <fullName evidence="2">Uncharacterized protein</fullName>
    </submittedName>
</protein>
<reference evidence="2 3" key="3">
    <citation type="submission" date="2019-11" db="EMBL/GenBank/DDBJ databases">
        <title>A de novo genome assembly of a pear dwarfing rootstock.</title>
        <authorList>
            <person name="Wang F."/>
            <person name="Wang J."/>
            <person name="Li S."/>
            <person name="Zhang Y."/>
            <person name="Fang M."/>
            <person name="Ma L."/>
            <person name="Zhao Y."/>
            <person name="Jiang S."/>
        </authorList>
    </citation>
    <scope>NUCLEOTIDE SEQUENCE [LARGE SCALE GENOMIC DNA]</scope>
    <source>
        <strain evidence="2">S2</strain>
        <tissue evidence="2">Leaf</tissue>
    </source>
</reference>
<dbReference type="PANTHER" id="PTHR37265">
    <property type="entry name" value="OS01G0195300 PROTEIN"/>
    <property type="match status" value="1"/>
</dbReference>
<dbReference type="EMBL" id="SMOL01000401">
    <property type="protein sequence ID" value="KAB2619709.1"/>
    <property type="molecule type" value="Genomic_DNA"/>
</dbReference>
<comment type="caution">
    <text evidence="2">The sequence shown here is derived from an EMBL/GenBank/DDBJ whole genome shotgun (WGS) entry which is preliminary data.</text>
</comment>
<organism evidence="2 3">
    <name type="scientific">Pyrus ussuriensis x Pyrus communis</name>
    <dbReference type="NCBI Taxonomy" id="2448454"/>
    <lineage>
        <taxon>Eukaryota</taxon>
        <taxon>Viridiplantae</taxon>
        <taxon>Streptophyta</taxon>
        <taxon>Embryophyta</taxon>
        <taxon>Tracheophyta</taxon>
        <taxon>Spermatophyta</taxon>
        <taxon>Magnoliopsida</taxon>
        <taxon>eudicotyledons</taxon>
        <taxon>Gunneridae</taxon>
        <taxon>Pentapetalae</taxon>
        <taxon>rosids</taxon>
        <taxon>fabids</taxon>
        <taxon>Rosales</taxon>
        <taxon>Rosaceae</taxon>
        <taxon>Amygdaloideae</taxon>
        <taxon>Maleae</taxon>
        <taxon>Pyrus</taxon>
    </lineage>
</organism>
<reference evidence="2 3" key="1">
    <citation type="submission" date="2019-09" db="EMBL/GenBank/DDBJ databases">
        <authorList>
            <person name="Ou C."/>
        </authorList>
    </citation>
    <scope>NUCLEOTIDE SEQUENCE [LARGE SCALE GENOMIC DNA]</scope>
    <source>
        <strain evidence="2">S2</strain>
        <tissue evidence="2">Leaf</tissue>
    </source>
</reference>
<gene>
    <name evidence="2" type="ORF">D8674_015578</name>
</gene>